<evidence type="ECO:0008006" key="8">
    <source>
        <dbReference type="Google" id="ProtNLM"/>
    </source>
</evidence>
<dbReference type="RefSeq" id="WP_119793604.1">
    <property type="nucleotide sequence ID" value="NZ_QYZD01000008.1"/>
</dbReference>
<evidence type="ECO:0000313" key="7">
    <source>
        <dbReference type="Proteomes" id="UP000266177"/>
    </source>
</evidence>
<feature type="domain" description="Glycosyl hydrolase-like 10" evidence="4">
    <location>
        <begin position="176"/>
        <end position="495"/>
    </location>
</feature>
<accession>A0A3A3GIF5</accession>
<dbReference type="PANTHER" id="PTHR43405">
    <property type="entry name" value="GLYCOSYL HYDROLASE DIGH"/>
    <property type="match status" value="1"/>
</dbReference>
<dbReference type="InterPro" id="IPR012854">
    <property type="entry name" value="Cu_amine_oxidase-like_N"/>
</dbReference>
<dbReference type="Proteomes" id="UP000266177">
    <property type="component" value="Unassembled WGS sequence"/>
</dbReference>
<name>A0A3A3GIF5_PANTH</name>
<dbReference type="InterPro" id="IPR052177">
    <property type="entry name" value="Divisome_Glycosyl_Hydrolase"/>
</dbReference>
<protein>
    <recommendedName>
        <fullName evidence="8">Family 10 glycosylhydrolase</fullName>
    </recommendedName>
</protein>
<keyword evidence="1 3" id="KW-0732">Signal</keyword>
<sequence>MTIWRRLLSGTMAALLLGAGLAAPAKAAADDITIYLDQKRLVTDVAPYLVPGKNVTMLPFRAVGEAVGATVGWNKSKQEVEFRKDDTVIQLTIGSDTALVNGEKVALDAGAQMRDSRTMVPLRFIGENTGLTVNWNQQDRRVNLLTGEAGSNAGSQGNTGSQGNAGAEEEIHTEGLRGTWISTVYNIDWPADPNKGANPEQQKKQYSEMLDKLQGMGLNAVFVQVRPTSDAFFPSKLLPWSEWLTGKQGQDPGYDPLAYMIEETHRRGMEFHAWFNPFRISVQGDIAKLAADHPAKQHPDWVVKHGGKLMYDPGVPEARRFIIDTIMEVVNGYDIDGVHLDDYFYPYGQASEPFRDDASYKAYNKVFNNKGDWRRNNVNQFIDQLNREIKASNANIRFGVSPFGVWRNASLDPTGSNTKAGVNTYDDLYADTRTWIKNGWIDYIAPQIYWHIGHSAADYKTLVDWWMKETAGTGVDLYIGHAAYKLADAKEKDWSSADVLIRQLDYNKQYDSVAGSIFFSAKDLLNNTKDVAARLKQYYEQ</sequence>
<reference evidence="6 7" key="1">
    <citation type="submission" date="2018-09" db="EMBL/GenBank/DDBJ databases">
        <title>Paenibacillus SK2017-BO5.</title>
        <authorList>
            <person name="Piskunova J.V."/>
            <person name="Dubiley S.A."/>
            <person name="Severinov K.V."/>
        </authorList>
    </citation>
    <scope>NUCLEOTIDE SEQUENCE [LARGE SCALE GENOMIC DNA]</scope>
    <source>
        <strain evidence="6 7">BO5</strain>
    </source>
</reference>
<feature type="signal peptide" evidence="3">
    <location>
        <begin position="1"/>
        <end position="27"/>
    </location>
</feature>
<dbReference type="Gene3D" id="3.30.457.10">
    <property type="entry name" value="Copper amine oxidase-like, N-terminal domain"/>
    <property type="match status" value="1"/>
</dbReference>
<comment type="caution">
    <text evidence="6">The sequence shown here is derived from an EMBL/GenBank/DDBJ whole genome shotgun (WGS) entry which is preliminary data.</text>
</comment>
<feature type="domain" description="Copper amine oxidase-like N-terminal" evidence="5">
    <location>
        <begin position="36"/>
        <end position="143"/>
    </location>
</feature>
<gene>
    <name evidence="6" type="ORF">DQX05_11340</name>
</gene>
<evidence type="ECO:0000259" key="4">
    <source>
        <dbReference type="Pfam" id="PF02638"/>
    </source>
</evidence>
<dbReference type="SUPFAM" id="SSF51445">
    <property type="entry name" value="(Trans)glycosidases"/>
    <property type="match status" value="1"/>
</dbReference>
<dbReference type="Pfam" id="PF02638">
    <property type="entry name" value="GHL10"/>
    <property type="match status" value="1"/>
</dbReference>
<dbReference type="OrthoDB" id="9794671at2"/>
<feature type="compositionally biased region" description="Polar residues" evidence="2">
    <location>
        <begin position="152"/>
        <end position="164"/>
    </location>
</feature>
<feature type="chain" id="PRO_5039156524" description="Family 10 glycosylhydrolase" evidence="3">
    <location>
        <begin position="28"/>
        <end position="541"/>
    </location>
</feature>
<dbReference type="InterPro" id="IPR003790">
    <property type="entry name" value="GHL10"/>
</dbReference>
<dbReference type="InterPro" id="IPR017853">
    <property type="entry name" value="GH"/>
</dbReference>
<dbReference type="Gene3D" id="3.20.20.80">
    <property type="entry name" value="Glycosidases"/>
    <property type="match status" value="1"/>
</dbReference>
<evidence type="ECO:0000256" key="2">
    <source>
        <dbReference type="SAM" id="MobiDB-lite"/>
    </source>
</evidence>
<dbReference type="SUPFAM" id="SSF55383">
    <property type="entry name" value="Copper amine oxidase, domain N"/>
    <property type="match status" value="1"/>
</dbReference>
<proteinExistence type="predicted"/>
<feature type="region of interest" description="Disordered" evidence="2">
    <location>
        <begin position="147"/>
        <end position="170"/>
    </location>
</feature>
<evidence type="ECO:0000256" key="1">
    <source>
        <dbReference type="ARBA" id="ARBA00022729"/>
    </source>
</evidence>
<dbReference type="PANTHER" id="PTHR43405:SF1">
    <property type="entry name" value="GLYCOSYL HYDROLASE DIGH"/>
    <property type="match status" value="1"/>
</dbReference>
<organism evidence="6 7">
    <name type="scientific">Paenibacillus thiaminolyticus</name>
    <name type="common">Bacillus thiaminolyticus</name>
    <dbReference type="NCBI Taxonomy" id="49283"/>
    <lineage>
        <taxon>Bacteria</taxon>
        <taxon>Bacillati</taxon>
        <taxon>Bacillota</taxon>
        <taxon>Bacilli</taxon>
        <taxon>Bacillales</taxon>
        <taxon>Paenibacillaceae</taxon>
        <taxon>Paenibacillus</taxon>
    </lineage>
</organism>
<dbReference type="EMBL" id="QYZD01000008">
    <property type="protein sequence ID" value="RJG24024.1"/>
    <property type="molecule type" value="Genomic_DNA"/>
</dbReference>
<dbReference type="Pfam" id="PF07833">
    <property type="entry name" value="Cu_amine_oxidN1"/>
    <property type="match status" value="1"/>
</dbReference>
<evidence type="ECO:0000256" key="3">
    <source>
        <dbReference type="SAM" id="SignalP"/>
    </source>
</evidence>
<dbReference type="InterPro" id="IPR036582">
    <property type="entry name" value="Mao_N_sf"/>
</dbReference>
<evidence type="ECO:0000313" key="6">
    <source>
        <dbReference type="EMBL" id="RJG24024.1"/>
    </source>
</evidence>
<dbReference type="AlphaFoldDB" id="A0A3A3GIF5"/>
<evidence type="ECO:0000259" key="5">
    <source>
        <dbReference type="Pfam" id="PF07833"/>
    </source>
</evidence>